<sequence>MAATLSPQVAWDLFPSSLRRISITDELLAELVQPRPLTPEPSRAPPVPEVAHTDESTHSLIDVDSPHISSVPSDFESQTIKTETQADRIEREIDQLQRQAAEKLKKDRAKAKGRRAGQSIRDNAANPVVLGNVVTIGALGAVLGLGAYKKYNAGQLNWKLAGAWAGVVGLFGVADYYVSKYLFEKFPTKK</sequence>
<keyword evidence="4" id="KW-1185">Reference proteome</keyword>
<keyword evidence="2" id="KW-1133">Transmembrane helix</keyword>
<feature type="region of interest" description="Disordered" evidence="1">
    <location>
        <begin position="34"/>
        <end position="84"/>
    </location>
</feature>
<keyword evidence="2" id="KW-0812">Transmembrane</keyword>
<dbReference type="GO" id="GO:0006626">
    <property type="term" value="P:protein targeting to mitochondrion"/>
    <property type="evidence" value="ECO:0007669"/>
    <property type="project" value="TreeGrafter"/>
</dbReference>
<feature type="compositionally biased region" description="Polar residues" evidence="1">
    <location>
        <begin position="67"/>
        <end position="83"/>
    </location>
</feature>
<evidence type="ECO:0000256" key="2">
    <source>
        <dbReference type="SAM" id="Phobius"/>
    </source>
</evidence>
<protein>
    <submittedName>
        <fullName evidence="3">Uncharacterized protein</fullName>
    </submittedName>
</protein>
<evidence type="ECO:0000313" key="4">
    <source>
        <dbReference type="Proteomes" id="UP000325902"/>
    </source>
</evidence>
<dbReference type="EMBL" id="VCHE01000251">
    <property type="protein sequence ID" value="KAB2568926.1"/>
    <property type="molecule type" value="Genomic_DNA"/>
</dbReference>
<dbReference type="Proteomes" id="UP000325902">
    <property type="component" value="Unassembled WGS sequence"/>
</dbReference>
<evidence type="ECO:0000313" key="3">
    <source>
        <dbReference type="EMBL" id="KAB2568926.1"/>
    </source>
</evidence>
<evidence type="ECO:0000256" key="1">
    <source>
        <dbReference type="SAM" id="MobiDB-lite"/>
    </source>
</evidence>
<comment type="caution">
    <text evidence="3">The sequence shown here is derived from an EMBL/GenBank/DDBJ whole genome shotgun (WGS) entry which is preliminary data.</text>
</comment>
<feature type="transmembrane region" description="Helical" evidence="2">
    <location>
        <begin position="160"/>
        <end position="178"/>
    </location>
</feature>
<dbReference type="GO" id="GO:0005741">
    <property type="term" value="C:mitochondrial outer membrane"/>
    <property type="evidence" value="ECO:0007669"/>
    <property type="project" value="InterPro"/>
</dbReference>
<dbReference type="AlphaFoldDB" id="A0A5N5CU97"/>
<dbReference type="OrthoDB" id="5422928at2759"/>
<organism evidence="3 4">
    <name type="scientific">Lasiodiplodia theobromae</name>
    <dbReference type="NCBI Taxonomy" id="45133"/>
    <lineage>
        <taxon>Eukaryota</taxon>
        <taxon>Fungi</taxon>
        <taxon>Dikarya</taxon>
        <taxon>Ascomycota</taxon>
        <taxon>Pezizomycotina</taxon>
        <taxon>Dothideomycetes</taxon>
        <taxon>Dothideomycetes incertae sedis</taxon>
        <taxon>Botryosphaeriales</taxon>
        <taxon>Botryosphaeriaceae</taxon>
        <taxon>Lasiodiplodia</taxon>
    </lineage>
</organism>
<dbReference type="PANTHER" id="PTHR38402">
    <property type="entry name" value="MITOCHONDRIAL OUTER MEMBRANE PROTEIN OM14"/>
    <property type="match status" value="1"/>
</dbReference>
<feature type="compositionally biased region" description="Pro residues" evidence="1">
    <location>
        <begin position="36"/>
        <end position="48"/>
    </location>
</feature>
<dbReference type="InterPro" id="IPR039454">
    <property type="entry name" value="OM14"/>
</dbReference>
<accession>A0A5N5CU97</accession>
<name>A0A5N5CU97_9PEZI</name>
<proteinExistence type="predicted"/>
<reference evidence="3 4" key="1">
    <citation type="journal article" date="2019" name="Sci. Rep.">
        <title>A multi-omics analysis of the grapevine pathogen Lasiodiplodia theobromae reveals that temperature affects the expression of virulence- and pathogenicity-related genes.</title>
        <authorList>
            <person name="Felix C."/>
            <person name="Meneses R."/>
            <person name="Goncalves M.F.M."/>
            <person name="Tilleman L."/>
            <person name="Duarte A.S."/>
            <person name="Jorrin-Novo J.V."/>
            <person name="Van de Peer Y."/>
            <person name="Deforce D."/>
            <person name="Van Nieuwerburgh F."/>
            <person name="Esteves A.C."/>
            <person name="Alves A."/>
        </authorList>
    </citation>
    <scope>NUCLEOTIDE SEQUENCE [LARGE SCALE GENOMIC DNA]</scope>
    <source>
        <strain evidence="3 4">LA-SOL3</strain>
    </source>
</reference>
<feature type="transmembrane region" description="Helical" evidence="2">
    <location>
        <begin position="128"/>
        <end position="148"/>
    </location>
</feature>
<gene>
    <name evidence="3" type="ORF">DBV05_g12396</name>
</gene>
<dbReference type="PANTHER" id="PTHR38402:SF1">
    <property type="entry name" value="MITOCHONDRIAL OUTER MEMBRANE PROTEIN OM14"/>
    <property type="match status" value="1"/>
</dbReference>
<dbReference type="GO" id="GO:1990593">
    <property type="term" value="F:nascent polypeptide-associated complex binding"/>
    <property type="evidence" value="ECO:0007669"/>
    <property type="project" value="InterPro"/>
</dbReference>
<keyword evidence="2" id="KW-0472">Membrane</keyword>